<dbReference type="Pfam" id="PF13487">
    <property type="entry name" value="HD_5"/>
    <property type="match status" value="1"/>
</dbReference>
<feature type="domain" description="HD-GYP" evidence="1">
    <location>
        <begin position="184"/>
        <end position="382"/>
    </location>
</feature>
<name>A0A7V5UEY0_CALAY</name>
<comment type="caution">
    <text evidence="2">The sequence shown here is derived from an EMBL/GenBank/DDBJ whole genome shotgun (WGS) entry which is preliminary data.</text>
</comment>
<dbReference type="PROSITE" id="PS51832">
    <property type="entry name" value="HD_GYP"/>
    <property type="match status" value="1"/>
</dbReference>
<dbReference type="Gene3D" id="1.10.3210.10">
    <property type="entry name" value="Hypothetical protein af1432"/>
    <property type="match status" value="1"/>
</dbReference>
<dbReference type="InterPro" id="IPR006675">
    <property type="entry name" value="HDIG_dom"/>
</dbReference>
<dbReference type="InterPro" id="IPR037522">
    <property type="entry name" value="HD_GYP_dom"/>
</dbReference>
<reference evidence="2" key="1">
    <citation type="journal article" date="2020" name="mSystems">
        <title>Genome- and Community-Level Interaction Insights into Carbon Utilization and Element Cycling Functions of Hydrothermarchaeota in Hydrothermal Sediment.</title>
        <authorList>
            <person name="Zhou Z."/>
            <person name="Liu Y."/>
            <person name="Xu W."/>
            <person name="Pan J."/>
            <person name="Luo Z.H."/>
            <person name="Li M."/>
        </authorList>
    </citation>
    <scope>NUCLEOTIDE SEQUENCE [LARGE SCALE GENOMIC DNA]</scope>
    <source>
        <strain evidence="2">HyVt-527</strain>
    </source>
</reference>
<dbReference type="InterPro" id="IPR003018">
    <property type="entry name" value="GAF"/>
</dbReference>
<sequence length="432" mass="50111">MQNSKTWTELNSELVQSLKKENERLKSLLEVTNSLASILDLNKLLFRIMDVVREQLRADRCTVFLLDSEKNELWSKAAIGVREEIRFPADKGIAGHAATTGEVLNIPDAYADYRFNPEIDKKTGYRTRNILTMPMRNKRNEIIGVFQVLNKFEGPFSKEDEELLSAISSIAATAIENAQLYEEQRKSFISFIETLSTTLDARDYITSGHSRRVTLYAVQVARLMRLKPQEIELIRYSALLHDIGKLGVPEIVLFKNKKLSEEEYEIIKRHASLSKSILSKIHFQKELRQVPEVASSHHERIDGTGYPQGLRGEEIPLGGKILAVCDVFDALTSRRQYRDRMDIERVVEILDRETGKAFEPFVVYHFKNIRLNILIEILEFGHNQELNKDDLNFLQNFTLKELVDVRNQGAKTDEQRRMEQVFLKYYSRHYRN</sequence>
<dbReference type="SUPFAM" id="SSF55781">
    <property type="entry name" value="GAF domain-like"/>
    <property type="match status" value="1"/>
</dbReference>
<gene>
    <name evidence="2" type="ORF">ENJ89_05970</name>
</gene>
<dbReference type="SUPFAM" id="SSF109604">
    <property type="entry name" value="HD-domain/PDEase-like"/>
    <property type="match status" value="1"/>
</dbReference>
<accession>A0A7V5UEY0</accession>
<dbReference type="PANTHER" id="PTHR43155">
    <property type="entry name" value="CYCLIC DI-GMP PHOSPHODIESTERASE PA4108-RELATED"/>
    <property type="match status" value="1"/>
</dbReference>
<dbReference type="AlphaFoldDB" id="A0A7V5UEY0"/>
<protein>
    <submittedName>
        <fullName evidence="2">GAF domain-containing protein</fullName>
    </submittedName>
</protein>
<dbReference type="InterPro" id="IPR003607">
    <property type="entry name" value="HD/PDEase_dom"/>
</dbReference>
<dbReference type="InterPro" id="IPR029016">
    <property type="entry name" value="GAF-like_dom_sf"/>
</dbReference>
<dbReference type="SMART" id="SM00471">
    <property type="entry name" value="HDc"/>
    <property type="match status" value="1"/>
</dbReference>
<dbReference type="PANTHER" id="PTHR43155:SF2">
    <property type="entry name" value="CYCLIC DI-GMP PHOSPHODIESTERASE PA4108"/>
    <property type="match status" value="1"/>
</dbReference>
<evidence type="ECO:0000259" key="1">
    <source>
        <dbReference type="PROSITE" id="PS51832"/>
    </source>
</evidence>
<dbReference type="Proteomes" id="UP000886124">
    <property type="component" value="Unassembled WGS sequence"/>
</dbReference>
<dbReference type="Pfam" id="PF01590">
    <property type="entry name" value="GAF"/>
    <property type="match status" value="1"/>
</dbReference>
<proteinExistence type="predicted"/>
<dbReference type="EMBL" id="DROD01000407">
    <property type="protein sequence ID" value="HHJ52723.1"/>
    <property type="molecule type" value="Genomic_DNA"/>
</dbReference>
<dbReference type="Gene3D" id="3.30.450.40">
    <property type="match status" value="1"/>
</dbReference>
<dbReference type="SMART" id="SM00065">
    <property type="entry name" value="GAF"/>
    <property type="match status" value="1"/>
</dbReference>
<organism evidence="2">
    <name type="scientific">Caldithrix abyssi</name>
    <dbReference type="NCBI Taxonomy" id="187145"/>
    <lineage>
        <taxon>Bacteria</taxon>
        <taxon>Pseudomonadati</taxon>
        <taxon>Calditrichota</taxon>
        <taxon>Calditrichia</taxon>
        <taxon>Calditrichales</taxon>
        <taxon>Calditrichaceae</taxon>
        <taxon>Caldithrix</taxon>
    </lineage>
</organism>
<dbReference type="NCBIfam" id="TIGR00277">
    <property type="entry name" value="HDIG"/>
    <property type="match status" value="1"/>
</dbReference>
<evidence type="ECO:0000313" key="2">
    <source>
        <dbReference type="EMBL" id="HHJ52723.1"/>
    </source>
</evidence>
<dbReference type="CDD" id="cd00077">
    <property type="entry name" value="HDc"/>
    <property type="match status" value="1"/>
</dbReference>